<dbReference type="InterPro" id="IPR011990">
    <property type="entry name" value="TPR-like_helical_dom_sf"/>
</dbReference>
<accession>A0A4Y7U5W0</accession>
<proteinExistence type="predicted"/>
<dbReference type="Proteomes" id="UP000298340">
    <property type="component" value="Unassembled WGS sequence"/>
</dbReference>
<sequence>MILNLLPKFVVRKNKLAMIDILTVYSFQILVDTFGDIPYSEALKGSGNYLPKYDKAVEIYKDLIVRLNADIANIDVSQPGFGKADVIYG</sequence>
<organism evidence="1 2">
    <name type="scientific">Flavobacterium circumlabens</name>
    <dbReference type="NCBI Taxonomy" id="2133765"/>
    <lineage>
        <taxon>Bacteria</taxon>
        <taxon>Pseudomonadati</taxon>
        <taxon>Bacteroidota</taxon>
        <taxon>Flavobacteriia</taxon>
        <taxon>Flavobacteriales</taxon>
        <taxon>Flavobacteriaceae</taxon>
        <taxon>Flavobacterium</taxon>
    </lineage>
</organism>
<dbReference type="Gene3D" id="1.25.40.390">
    <property type="match status" value="1"/>
</dbReference>
<dbReference type="AlphaFoldDB" id="A0A4Y7U5W0"/>
<keyword evidence="1" id="KW-0449">Lipoprotein</keyword>
<protein>
    <submittedName>
        <fullName evidence="1">SusD/RagB family nutrient-binding outer membrane lipoprotein</fullName>
    </submittedName>
</protein>
<reference evidence="1 2" key="1">
    <citation type="journal article" date="2018" name="Syst. Appl. Microbiol.">
        <title>Flavobacterium circumlabens sp. nov. and Flavobacterium cupreum sp. nov., two psychrotrophic species isolated from Antarctic environmental samples.</title>
        <authorList>
            <person name="Kralova S."/>
            <person name="Busse H.J."/>
            <person name="Svec P."/>
            <person name="Maslanova I."/>
            <person name="Stankova E."/>
            <person name="Bartak M."/>
            <person name="Sedlacek I."/>
        </authorList>
    </citation>
    <scope>NUCLEOTIDE SEQUENCE [LARGE SCALE GENOMIC DNA]</scope>
    <source>
        <strain evidence="1 2">CCM 8828</strain>
    </source>
</reference>
<name>A0A4Y7U5W0_9FLAO</name>
<dbReference type="Pfam" id="PF12771">
    <property type="entry name" value="SusD-like_2"/>
    <property type="match status" value="1"/>
</dbReference>
<evidence type="ECO:0000313" key="2">
    <source>
        <dbReference type="Proteomes" id="UP000298340"/>
    </source>
</evidence>
<dbReference type="SUPFAM" id="SSF48452">
    <property type="entry name" value="TPR-like"/>
    <property type="match status" value="1"/>
</dbReference>
<dbReference type="InterPro" id="IPR041662">
    <property type="entry name" value="SusD-like_2"/>
</dbReference>
<evidence type="ECO:0000313" key="1">
    <source>
        <dbReference type="EMBL" id="TEB41468.1"/>
    </source>
</evidence>
<gene>
    <name evidence="1" type="ORF">D0809_25370</name>
</gene>
<dbReference type="EMBL" id="QWDN01000203">
    <property type="protein sequence ID" value="TEB41468.1"/>
    <property type="molecule type" value="Genomic_DNA"/>
</dbReference>
<comment type="caution">
    <text evidence="1">The sequence shown here is derived from an EMBL/GenBank/DDBJ whole genome shotgun (WGS) entry which is preliminary data.</text>
</comment>
<feature type="non-terminal residue" evidence="1">
    <location>
        <position position="89"/>
    </location>
</feature>